<dbReference type="CDD" id="cd06261">
    <property type="entry name" value="TM_PBP2"/>
    <property type="match status" value="1"/>
</dbReference>
<dbReference type="AlphaFoldDB" id="A0A9D1TSQ1"/>
<evidence type="ECO:0000256" key="4">
    <source>
        <dbReference type="ARBA" id="ARBA00022692"/>
    </source>
</evidence>
<feature type="transmembrane region" description="Helical" evidence="7">
    <location>
        <begin position="225"/>
        <end position="246"/>
    </location>
</feature>
<keyword evidence="5 7" id="KW-1133">Transmembrane helix</keyword>
<reference evidence="9" key="2">
    <citation type="submission" date="2021-04" db="EMBL/GenBank/DDBJ databases">
        <authorList>
            <person name="Gilroy R."/>
        </authorList>
    </citation>
    <scope>NUCLEOTIDE SEQUENCE</scope>
    <source>
        <strain evidence="9">12435</strain>
    </source>
</reference>
<reference evidence="9" key="1">
    <citation type="journal article" date="2021" name="PeerJ">
        <title>Extensive microbial diversity within the chicken gut microbiome revealed by metagenomics and culture.</title>
        <authorList>
            <person name="Gilroy R."/>
            <person name="Ravi A."/>
            <person name="Getino M."/>
            <person name="Pursley I."/>
            <person name="Horton D.L."/>
            <person name="Alikhan N.F."/>
            <person name="Baker D."/>
            <person name="Gharbi K."/>
            <person name="Hall N."/>
            <person name="Watson M."/>
            <person name="Adriaenssens E.M."/>
            <person name="Foster-Nyarko E."/>
            <person name="Jarju S."/>
            <person name="Secka A."/>
            <person name="Antonio M."/>
            <person name="Oren A."/>
            <person name="Chaudhuri R.R."/>
            <person name="La Ragione R."/>
            <person name="Hildebrand F."/>
            <person name="Pallen M.J."/>
        </authorList>
    </citation>
    <scope>NUCLEOTIDE SEQUENCE</scope>
    <source>
        <strain evidence="9">12435</strain>
    </source>
</reference>
<feature type="domain" description="ABC transmembrane type-1" evidence="8">
    <location>
        <begin position="61"/>
        <end position="247"/>
    </location>
</feature>
<evidence type="ECO:0000256" key="1">
    <source>
        <dbReference type="ARBA" id="ARBA00004651"/>
    </source>
</evidence>
<feature type="transmembrane region" description="Helical" evidence="7">
    <location>
        <begin position="170"/>
        <end position="187"/>
    </location>
</feature>
<evidence type="ECO:0000259" key="8">
    <source>
        <dbReference type="PROSITE" id="PS50928"/>
    </source>
</evidence>
<feature type="transmembrane region" description="Helical" evidence="7">
    <location>
        <begin position="36"/>
        <end position="59"/>
    </location>
</feature>
<dbReference type="GO" id="GO:0055085">
    <property type="term" value="P:transmembrane transport"/>
    <property type="evidence" value="ECO:0007669"/>
    <property type="project" value="InterPro"/>
</dbReference>
<evidence type="ECO:0000313" key="9">
    <source>
        <dbReference type="EMBL" id="HIW02796.1"/>
    </source>
</evidence>
<comment type="subcellular location">
    <subcellularLocation>
        <location evidence="1 7">Cell membrane</location>
        <topology evidence="1 7">Multi-pass membrane protein</topology>
    </subcellularLocation>
</comment>
<proteinExistence type="inferred from homology"/>
<comment type="similarity">
    <text evidence="7">Belongs to the binding-protein-dependent transport system permease family.</text>
</comment>
<dbReference type="InterPro" id="IPR035906">
    <property type="entry name" value="MetI-like_sf"/>
</dbReference>
<dbReference type="InterPro" id="IPR000515">
    <property type="entry name" value="MetI-like"/>
</dbReference>
<dbReference type="Proteomes" id="UP000823990">
    <property type="component" value="Unassembled WGS sequence"/>
</dbReference>
<keyword evidence="2 7" id="KW-0813">Transport</keyword>
<evidence type="ECO:0000256" key="7">
    <source>
        <dbReference type="RuleBase" id="RU363032"/>
    </source>
</evidence>
<feature type="transmembrane region" description="Helical" evidence="7">
    <location>
        <begin position="12"/>
        <end position="29"/>
    </location>
</feature>
<dbReference type="EMBL" id="DXHS01000088">
    <property type="protein sequence ID" value="HIW02796.1"/>
    <property type="molecule type" value="Genomic_DNA"/>
</dbReference>
<dbReference type="PANTHER" id="PTHR30151:SF0">
    <property type="entry name" value="ABC TRANSPORTER PERMEASE PROTEIN MJ0413-RELATED"/>
    <property type="match status" value="1"/>
</dbReference>
<dbReference type="Gene3D" id="1.10.3720.10">
    <property type="entry name" value="MetI-like"/>
    <property type="match status" value="1"/>
</dbReference>
<evidence type="ECO:0000313" key="10">
    <source>
        <dbReference type="Proteomes" id="UP000823990"/>
    </source>
</evidence>
<dbReference type="PANTHER" id="PTHR30151">
    <property type="entry name" value="ALKANE SULFONATE ABC TRANSPORTER-RELATED, MEMBRANE SUBUNIT"/>
    <property type="match status" value="1"/>
</dbReference>
<sequence>MKTVLYKNRYWLITIAAALVFFGIWELAARIIGAPAILPTFTSTIAALAGLFGTGTFYGAVFATLLRALAGFVIAFILGTVLGITAGKYKALDSVMKPLNAFMRTVPVAAITLVLAIWVGSNILPSVIGVLLVFPVIYEQSRAATEDLPHSLEEVMDEAGASYPYRLVNVYLPMVLPQLLSGISATFGMNLKAVITAETLAYSLHSIGLQIYYAKANFVFESPVLFAWVVAAVLIAVLIEALLKFLTNTIAARLSRSVTE</sequence>
<evidence type="ECO:0000256" key="6">
    <source>
        <dbReference type="ARBA" id="ARBA00023136"/>
    </source>
</evidence>
<dbReference type="GO" id="GO:0005886">
    <property type="term" value="C:plasma membrane"/>
    <property type="evidence" value="ECO:0007669"/>
    <property type="project" value="UniProtKB-SubCell"/>
</dbReference>
<comment type="caution">
    <text evidence="9">The sequence shown here is derived from an EMBL/GenBank/DDBJ whole genome shotgun (WGS) entry which is preliminary data.</text>
</comment>
<evidence type="ECO:0000256" key="5">
    <source>
        <dbReference type="ARBA" id="ARBA00022989"/>
    </source>
</evidence>
<dbReference type="PROSITE" id="PS50928">
    <property type="entry name" value="ABC_TM1"/>
    <property type="match status" value="1"/>
</dbReference>
<name>A0A9D1TSQ1_9FIRM</name>
<feature type="transmembrane region" description="Helical" evidence="7">
    <location>
        <begin position="108"/>
        <end position="138"/>
    </location>
</feature>
<evidence type="ECO:0000256" key="2">
    <source>
        <dbReference type="ARBA" id="ARBA00022448"/>
    </source>
</evidence>
<organism evidence="9 10">
    <name type="scientific">Candidatus Protoclostridium stercorigallinarum</name>
    <dbReference type="NCBI Taxonomy" id="2838741"/>
    <lineage>
        <taxon>Bacteria</taxon>
        <taxon>Bacillati</taxon>
        <taxon>Bacillota</taxon>
        <taxon>Clostridia</taxon>
        <taxon>Candidatus Protoclostridium</taxon>
    </lineage>
</organism>
<evidence type="ECO:0000256" key="3">
    <source>
        <dbReference type="ARBA" id="ARBA00022475"/>
    </source>
</evidence>
<keyword evidence="6 7" id="KW-0472">Membrane</keyword>
<keyword evidence="3" id="KW-1003">Cell membrane</keyword>
<dbReference type="SUPFAM" id="SSF161098">
    <property type="entry name" value="MetI-like"/>
    <property type="match status" value="1"/>
</dbReference>
<accession>A0A9D1TSQ1</accession>
<protein>
    <submittedName>
        <fullName evidence="9">ABC transporter permease subunit</fullName>
    </submittedName>
</protein>
<gene>
    <name evidence="9" type="ORF">H9892_05600</name>
</gene>
<feature type="transmembrane region" description="Helical" evidence="7">
    <location>
        <begin position="65"/>
        <end position="87"/>
    </location>
</feature>
<dbReference type="Pfam" id="PF00528">
    <property type="entry name" value="BPD_transp_1"/>
    <property type="match status" value="1"/>
</dbReference>
<keyword evidence="4 7" id="KW-0812">Transmembrane</keyword>